<gene>
    <name evidence="1" type="ORF">ACOLOM_LOCUS14087</name>
</gene>
<protein>
    <submittedName>
        <fullName evidence="1">1705_t:CDS:1</fullName>
    </submittedName>
</protein>
<sequence>SASRSLVSPPPRLLPKMSGDMSALTPEQQAAIFAQLVAGLTDLSYGKYALLAG</sequence>
<dbReference type="EMBL" id="CAJVPT010068044">
    <property type="protein sequence ID" value="CAG8775905.1"/>
    <property type="molecule type" value="Genomic_DNA"/>
</dbReference>
<name>A0ACA9R3T2_9GLOM</name>
<organism evidence="1 2">
    <name type="scientific">Acaulospora colombiana</name>
    <dbReference type="NCBI Taxonomy" id="27376"/>
    <lineage>
        <taxon>Eukaryota</taxon>
        <taxon>Fungi</taxon>
        <taxon>Fungi incertae sedis</taxon>
        <taxon>Mucoromycota</taxon>
        <taxon>Glomeromycotina</taxon>
        <taxon>Glomeromycetes</taxon>
        <taxon>Diversisporales</taxon>
        <taxon>Acaulosporaceae</taxon>
        <taxon>Acaulospora</taxon>
    </lineage>
</organism>
<evidence type="ECO:0000313" key="1">
    <source>
        <dbReference type="EMBL" id="CAG8775905.1"/>
    </source>
</evidence>
<accession>A0ACA9R3T2</accession>
<keyword evidence="2" id="KW-1185">Reference proteome</keyword>
<dbReference type="Proteomes" id="UP000789525">
    <property type="component" value="Unassembled WGS sequence"/>
</dbReference>
<comment type="caution">
    <text evidence="1">The sequence shown here is derived from an EMBL/GenBank/DDBJ whole genome shotgun (WGS) entry which is preliminary data.</text>
</comment>
<feature type="non-terminal residue" evidence="1">
    <location>
        <position position="53"/>
    </location>
</feature>
<proteinExistence type="predicted"/>
<reference evidence="1" key="1">
    <citation type="submission" date="2021-06" db="EMBL/GenBank/DDBJ databases">
        <authorList>
            <person name="Kallberg Y."/>
            <person name="Tangrot J."/>
            <person name="Rosling A."/>
        </authorList>
    </citation>
    <scope>NUCLEOTIDE SEQUENCE</scope>
    <source>
        <strain evidence="1">CL356</strain>
    </source>
</reference>
<feature type="non-terminal residue" evidence="1">
    <location>
        <position position="1"/>
    </location>
</feature>
<evidence type="ECO:0000313" key="2">
    <source>
        <dbReference type="Proteomes" id="UP000789525"/>
    </source>
</evidence>